<dbReference type="InterPro" id="IPR001680">
    <property type="entry name" value="WD40_rpt"/>
</dbReference>
<dbReference type="STRING" id="51028.A0A0N4V807"/>
<evidence type="ECO:0000259" key="2">
    <source>
        <dbReference type="Pfam" id="PF23756"/>
    </source>
</evidence>
<evidence type="ECO:0000313" key="3">
    <source>
        <dbReference type="EMBL" id="VDD91295.1"/>
    </source>
</evidence>
<accession>A0A0N4V807</accession>
<feature type="compositionally biased region" description="Polar residues" evidence="1">
    <location>
        <begin position="1177"/>
        <end position="1192"/>
    </location>
</feature>
<feature type="region of interest" description="Disordered" evidence="1">
    <location>
        <begin position="1171"/>
        <end position="1207"/>
    </location>
</feature>
<dbReference type="GO" id="GO:0005737">
    <property type="term" value="C:cytoplasm"/>
    <property type="evidence" value="ECO:0007669"/>
    <property type="project" value="TreeGrafter"/>
</dbReference>
<dbReference type="Pfam" id="PF23756">
    <property type="entry name" value="Beta-prop_HPS5"/>
    <property type="match status" value="1"/>
</dbReference>
<dbReference type="Proteomes" id="UP000274131">
    <property type="component" value="Unassembled WGS sequence"/>
</dbReference>
<gene>
    <name evidence="3" type="ORF">EVEC_LOCUS6046</name>
</gene>
<dbReference type="InterPro" id="IPR056499">
    <property type="entry name" value="Beta-prop_HPS5-like"/>
</dbReference>
<dbReference type="GO" id="GO:0048066">
    <property type="term" value="P:developmental pigmentation"/>
    <property type="evidence" value="ECO:0007669"/>
    <property type="project" value="TreeGrafter"/>
</dbReference>
<feature type="region of interest" description="Disordered" evidence="1">
    <location>
        <begin position="999"/>
        <end position="1021"/>
    </location>
</feature>
<dbReference type="EMBL" id="UXUI01008357">
    <property type="protein sequence ID" value="VDD91295.1"/>
    <property type="molecule type" value="Genomic_DNA"/>
</dbReference>
<evidence type="ECO:0000256" key="1">
    <source>
        <dbReference type="SAM" id="MobiDB-lite"/>
    </source>
</evidence>
<reference evidence="3 4" key="2">
    <citation type="submission" date="2018-10" db="EMBL/GenBank/DDBJ databases">
        <authorList>
            <consortium name="Pathogen Informatics"/>
        </authorList>
    </citation>
    <scope>NUCLEOTIDE SEQUENCE [LARGE SCALE GENOMIC DNA]</scope>
</reference>
<sequence>MATVATHCSTATASKLSTDEASSDPLQAPISYVLLELTSLEEASSTIGCSKNRLTSLDVSERYVAIGSVDGNVHIFSRFTSCNAQRVSPVPVQVLYANFGPIFKLAISADEKYLAIASRKGSLAIFPLSPLGLPSPALVTSYCHCSPEQLNFVTALCWSSDNRRIYAGDLKGYISCTFVEGRKCNRSASEVILETDSEVVQIDTARNLLLVSTLTRSCLYNLETLSCIQIGKKLRFGHYGSVFCYGSADSCHCDDSSIKPGTDDEDDLFRIFSSRPNGRLWEANRQGVVHRTHQYRTLLHSTEFPLVSYREEFLSDGIKNDSTLSFGLVHRLDCELKSFILLRSTSKFCVIDPSDGKLILSCDVGVNFDEYAVSGSHIIVLSTKTGIMREFIISGIGRAVERLCSQNLYTQAANVIILLESRIYHTAHFLWSHALLISIIEAVKKSSAFRQKEVLRCNYIETLEQLLTYEEKSTSPVVSPFPNNYHPLLLENKIYETVQRPEARSCQNRFAKGKSLLRVRRSRSVPGNCRVQLVQKVSLCRRRSFPAGHCSWESIPLQYCQNFTGCCKNRKKLVEEALDVLNNANVRQYRKILGSTESLKTILSIEAPTVTFNSPMTLADVPRELSVAKNFLIINAGGIQEKEGPALKEPMEAKNEVVIKEESSNPEAEVTVERLRTVKRSTSGARIAKVVRPYGRRPTCKLEEENENFTAVGRTGDSPANGALDEVGCVDSKGDMDNAKEIIPRLKQQVLQMLDNAELPEESSENGSKASKLPYGVNRSVIPDSSRTCLIEKFVVDQELKIDCVAVSSNGTSNEPVSGCSGLIGSNFAPRLSNQVKSELVLGAVPSCPKNDTRVSWSDNSVIDDRCLNCGLHDSWHIVMTFGPVMEQLKITKDQFQFGGVPSNFRHWSEFFDGYLSTKSSFALDSKKLCSECAKYFEFGKHLRSKKQSMYESYIRKQKLSQESSRNRQYVREYVLSLSNDSIYELFFKDVKERAEDLEEVTSETETTTEVREKDERKKNTPRYDDEKRRWFLQHYSTLLSLHISQMQFCYSFAYNELFQLLNCMRLCEGMEAVFKLLSAHQLRNCLVQKDWQWLVILKAHHLEKWKQILPRQLVSSVLSELGINYITDCGPHATVSERHTYHKVCLREANMTRCVRCELERRRLRRQMCNVAPPNSRRNSYGNPRTSNSAETRLGMKPISQDGSASRSSIRAAGAVAFLSPLL</sequence>
<dbReference type="Gene3D" id="2.130.10.10">
    <property type="entry name" value="YVTN repeat-like/Quinoprotein amine dehydrogenase"/>
    <property type="match status" value="1"/>
</dbReference>
<dbReference type="WBParaSite" id="EVEC_0000645101-mRNA-1">
    <property type="protein sequence ID" value="EVEC_0000645101-mRNA-1"/>
    <property type="gene ID" value="EVEC_0000645101"/>
</dbReference>
<dbReference type="PANTHER" id="PTHR23287:SF18">
    <property type="entry name" value="BLOC-2 COMPLEX MEMBER HPS5"/>
    <property type="match status" value="1"/>
</dbReference>
<dbReference type="PANTHER" id="PTHR23287">
    <property type="entry name" value="RUBY-EYE2-LIKE PROTEIN"/>
    <property type="match status" value="1"/>
</dbReference>
<evidence type="ECO:0000313" key="5">
    <source>
        <dbReference type="WBParaSite" id="EVEC_0000645101-mRNA-1"/>
    </source>
</evidence>
<dbReference type="SMART" id="SM00320">
    <property type="entry name" value="WD40"/>
    <property type="match status" value="3"/>
</dbReference>
<feature type="compositionally biased region" description="Basic and acidic residues" evidence="1">
    <location>
        <begin position="1009"/>
        <end position="1021"/>
    </location>
</feature>
<evidence type="ECO:0000313" key="4">
    <source>
        <dbReference type="Proteomes" id="UP000274131"/>
    </source>
</evidence>
<dbReference type="InterPro" id="IPR015943">
    <property type="entry name" value="WD40/YVTN_repeat-like_dom_sf"/>
</dbReference>
<keyword evidence="4" id="KW-1185">Reference proteome</keyword>
<protein>
    <submittedName>
        <fullName evidence="5">Hermansky-Pudlak syndrome 5 protein homolog</fullName>
    </submittedName>
</protein>
<dbReference type="OrthoDB" id="19493at2759"/>
<dbReference type="AlphaFoldDB" id="A0A0N4V807"/>
<feature type="domain" description="HPS5-like beta-propeller" evidence="2">
    <location>
        <begin position="34"/>
        <end position="381"/>
    </location>
</feature>
<reference evidence="5" key="1">
    <citation type="submission" date="2017-02" db="UniProtKB">
        <authorList>
            <consortium name="WormBaseParasite"/>
        </authorList>
    </citation>
    <scope>IDENTIFICATION</scope>
</reference>
<organism evidence="5">
    <name type="scientific">Enterobius vermicularis</name>
    <name type="common">Human pinworm</name>
    <dbReference type="NCBI Taxonomy" id="51028"/>
    <lineage>
        <taxon>Eukaryota</taxon>
        <taxon>Metazoa</taxon>
        <taxon>Ecdysozoa</taxon>
        <taxon>Nematoda</taxon>
        <taxon>Chromadorea</taxon>
        <taxon>Rhabditida</taxon>
        <taxon>Spirurina</taxon>
        <taxon>Oxyuridomorpha</taxon>
        <taxon>Oxyuroidea</taxon>
        <taxon>Oxyuridae</taxon>
        <taxon>Enterobius</taxon>
    </lineage>
</organism>
<dbReference type="InterPro" id="IPR036322">
    <property type="entry name" value="WD40_repeat_dom_sf"/>
</dbReference>
<dbReference type="SUPFAM" id="SSF50978">
    <property type="entry name" value="WD40 repeat-like"/>
    <property type="match status" value="1"/>
</dbReference>
<proteinExistence type="predicted"/>
<name>A0A0N4V807_ENTVE</name>